<accession>Q4T392</accession>
<evidence type="ECO:0000256" key="1">
    <source>
        <dbReference type="ARBA" id="ARBA00022536"/>
    </source>
</evidence>
<feature type="domain" description="CUB" evidence="7">
    <location>
        <begin position="1127"/>
        <end position="1239"/>
    </location>
</feature>
<evidence type="ECO:0000259" key="8">
    <source>
        <dbReference type="PROSITE" id="PS50026"/>
    </source>
</evidence>
<dbReference type="OrthoDB" id="6022136at2759"/>
<dbReference type="Gene3D" id="2.60.120.290">
    <property type="entry name" value="Spermadhesin, CUB domain"/>
    <property type="match status" value="10"/>
</dbReference>
<evidence type="ECO:0000256" key="4">
    <source>
        <dbReference type="ARBA" id="ARBA00023157"/>
    </source>
</evidence>
<name>Q4T392_TETNG</name>
<dbReference type="Pfam" id="PF12661">
    <property type="entry name" value="hEGF"/>
    <property type="match status" value="1"/>
</dbReference>
<dbReference type="EMBL" id="CAAE01010108">
    <property type="protein sequence ID" value="CAF92640.1"/>
    <property type="molecule type" value="Genomic_DNA"/>
</dbReference>
<feature type="disulfide bond" evidence="6">
    <location>
        <begin position="400"/>
        <end position="409"/>
    </location>
</feature>
<dbReference type="GO" id="GO:0005509">
    <property type="term" value="F:calcium ion binding"/>
    <property type="evidence" value="ECO:0007669"/>
    <property type="project" value="InterPro"/>
</dbReference>
<evidence type="ECO:0000259" key="7">
    <source>
        <dbReference type="PROSITE" id="PS01180"/>
    </source>
</evidence>
<keyword evidence="1 6" id="KW-0245">EGF-like domain</keyword>
<dbReference type="KEGG" id="tng:GSTEN00007950G001"/>
<dbReference type="PROSITE" id="PS01187">
    <property type="entry name" value="EGF_CA"/>
    <property type="match status" value="2"/>
</dbReference>
<evidence type="ECO:0000313" key="9">
    <source>
        <dbReference type="EMBL" id="CAF92640.1"/>
    </source>
</evidence>
<keyword evidence="3" id="KW-0677">Repeat</keyword>
<keyword evidence="5" id="KW-0325">Glycoprotein</keyword>
<feature type="non-terminal residue" evidence="9">
    <location>
        <position position="1"/>
    </location>
</feature>
<dbReference type="InterPro" id="IPR001881">
    <property type="entry name" value="EGF-like_Ca-bd_dom"/>
</dbReference>
<dbReference type="Gene3D" id="2.10.25.10">
    <property type="entry name" value="Laminin"/>
    <property type="match status" value="7"/>
</dbReference>
<reference evidence="9" key="1">
    <citation type="journal article" date="2004" name="Nature">
        <title>Genome duplication in the teleost fish Tetraodon nigroviridis reveals the early vertebrate proto-karyotype.</title>
        <authorList>
            <person name="Jaillon O."/>
            <person name="Aury J.-M."/>
            <person name="Brunet F."/>
            <person name="Petit J.-L."/>
            <person name="Stange-Thomann N."/>
            <person name="Mauceli E."/>
            <person name="Bouneau L."/>
            <person name="Fischer C."/>
            <person name="Ozouf-Costaz C."/>
            <person name="Bernot A."/>
            <person name="Nicaud S."/>
            <person name="Jaffe D."/>
            <person name="Fisher S."/>
            <person name="Lutfalla G."/>
            <person name="Dossat C."/>
            <person name="Segurens B."/>
            <person name="Dasilva C."/>
            <person name="Salanoubat M."/>
            <person name="Levy M."/>
            <person name="Boudet N."/>
            <person name="Castellano S."/>
            <person name="Anthouard V."/>
            <person name="Jubin C."/>
            <person name="Castelli V."/>
            <person name="Katinka M."/>
            <person name="Vacherie B."/>
            <person name="Biemont C."/>
            <person name="Skalli Z."/>
            <person name="Cattolico L."/>
            <person name="Poulain J."/>
            <person name="De Berardinis V."/>
            <person name="Cruaud C."/>
            <person name="Duprat S."/>
            <person name="Brottier P."/>
            <person name="Coutanceau J.-P."/>
            <person name="Gouzy J."/>
            <person name="Parra G."/>
            <person name="Lardier G."/>
            <person name="Chapple C."/>
            <person name="McKernan K.J."/>
            <person name="McEwan P."/>
            <person name="Bosak S."/>
            <person name="Kellis M."/>
            <person name="Volff J.-N."/>
            <person name="Guigo R."/>
            <person name="Zody M.C."/>
            <person name="Mesirov J."/>
            <person name="Lindblad-Toh K."/>
            <person name="Birren B."/>
            <person name="Nusbaum C."/>
            <person name="Kahn D."/>
            <person name="Robinson-Rechavi M."/>
            <person name="Laudet V."/>
            <person name="Schachter V."/>
            <person name="Quetier F."/>
            <person name="Saurin W."/>
            <person name="Scarpelli C."/>
            <person name="Wincker P."/>
            <person name="Lander E.S."/>
            <person name="Weissenbach J."/>
            <person name="Roest Crollius H."/>
        </authorList>
    </citation>
    <scope>NUCLEOTIDE SEQUENCE [LARGE SCALE GENOMIC DNA]</scope>
</reference>
<feature type="domain" description="CUB" evidence="7">
    <location>
        <begin position="1010"/>
        <end position="1123"/>
    </location>
</feature>
<dbReference type="SMART" id="SM00179">
    <property type="entry name" value="EGF_CA"/>
    <property type="match status" value="7"/>
</dbReference>
<feature type="domain" description="CUB" evidence="7">
    <location>
        <begin position="777"/>
        <end position="887"/>
    </location>
</feature>
<feature type="disulfide bond" evidence="6">
    <location>
        <begin position="362"/>
        <end position="371"/>
    </location>
</feature>
<dbReference type="InterPro" id="IPR013032">
    <property type="entry name" value="EGF-like_CS"/>
</dbReference>
<dbReference type="PROSITE" id="PS01180">
    <property type="entry name" value="CUB"/>
    <property type="match status" value="10"/>
</dbReference>
<evidence type="ECO:0000256" key="2">
    <source>
        <dbReference type="ARBA" id="ARBA00022729"/>
    </source>
</evidence>
<gene>
    <name evidence="9" type="ORF">GSTENG00007950001</name>
</gene>
<dbReference type="FunFam" id="2.60.120.290:FF:000013">
    <property type="entry name" value="Membrane frizzled-related protein"/>
    <property type="match status" value="6"/>
</dbReference>
<reference evidence="9" key="2">
    <citation type="submission" date="2004-02" db="EMBL/GenBank/DDBJ databases">
        <authorList>
            <consortium name="Genoscope"/>
            <consortium name="Whitehead Institute Centre for Genome Research"/>
        </authorList>
    </citation>
    <scope>NUCLEOTIDE SEQUENCE</scope>
</reference>
<dbReference type="InterPro" id="IPR000859">
    <property type="entry name" value="CUB_dom"/>
</dbReference>
<dbReference type="InterPro" id="IPR000742">
    <property type="entry name" value="EGF"/>
</dbReference>
<dbReference type="SMART" id="SM00042">
    <property type="entry name" value="CUB"/>
    <property type="match status" value="10"/>
</dbReference>
<dbReference type="SUPFAM" id="SSF49854">
    <property type="entry name" value="Spermadhesin, CUB domain"/>
    <property type="match status" value="10"/>
</dbReference>
<feature type="domain" description="CUB" evidence="7">
    <location>
        <begin position="1474"/>
        <end position="1550"/>
    </location>
</feature>
<proteinExistence type="predicted"/>
<dbReference type="FunFam" id="2.10.25.10:FF:000379">
    <property type="entry name" value="Cubilin"/>
    <property type="match status" value="1"/>
</dbReference>
<dbReference type="FunFam" id="2.60.120.290:FF:000005">
    <property type="entry name" value="Procollagen C-endopeptidase enhancer 1"/>
    <property type="match status" value="2"/>
</dbReference>
<keyword evidence="2" id="KW-0732">Signal</keyword>
<feature type="domain" description="CUB" evidence="7">
    <location>
        <begin position="546"/>
        <end position="658"/>
    </location>
</feature>
<feature type="domain" description="EGF-like" evidence="8">
    <location>
        <begin position="374"/>
        <end position="410"/>
    </location>
</feature>
<feature type="domain" description="CUB" evidence="7">
    <location>
        <begin position="428"/>
        <end position="542"/>
    </location>
</feature>
<dbReference type="Pfam" id="PF00431">
    <property type="entry name" value="CUB"/>
    <property type="match status" value="10"/>
</dbReference>
<feature type="disulfide bond" evidence="6">
    <location>
        <begin position="30"/>
        <end position="39"/>
    </location>
</feature>
<feature type="disulfide bond" evidence="6">
    <location>
        <begin position="301"/>
        <end position="318"/>
    </location>
</feature>
<organism evidence="9">
    <name type="scientific">Tetraodon nigroviridis</name>
    <name type="common">Spotted green pufferfish</name>
    <name type="synonym">Chelonodon nigroviridis</name>
    <dbReference type="NCBI Taxonomy" id="99883"/>
    <lineage>
        <taxon>Eukaryota</taxon>
        <taxon>Metazoa</taxon>
        <taxon>Chordata</taxon>
        <taxon>Craniata</taxon>
        <taxon>Vertebrata</taxon>
        <taxon>Euteleostomi</taxon>
        <taxon>Actinopterygii</taxon>
        <taxon>Neopterygii</taxon>
        <taxon>Teleostei</taxon>
        <taxon>Neoteleostei</taxon>
        <taxon>Acanthomorphata</taxon>
        <taxon>Eupercaria</taxon>
        <taxon>Tetraodontiformes</taxon>
        <taxon>Tetradontoidea</taxon>
        <taxon>Tetraodontidae</taxon>
        <taxon>Tetraodon</taxon>
    </lineage>
</organism>
<dbReference type="InterPro" id="IPR018097">
    <property type="entry name" value="EGF_Ca-bd_CS"/>
</dbReference>
<dbReference type="FunFam" id="2.10.25.10:FF:000429">
    <property type="entry name" value="Cubilin"/>
    <property type="match status" value="1"/>
</dbReference>
<feature type="domain" description="EGF-like" evidence="8">
    <location>
        <begin position="290"/>
        <end position="335"/>
    </location>
</feature>
<feature type="domain" description="CUB" evidence="7">
    <location>
        <begin position="1240"/>
        <end position="1355"/>
    </location>
</feature>
<dbReference type="PROSITE" id="PS00022">
    <property type="entry name" value="EGF_1"/>
    <property type="match status" value="3"/>
</dbReference>
<keyword evidence="4 6" id="KW-1015">Disulfide bond</keyword>
<dbReference type="PROSITE" id="PS00010">
    <property type="entry name" value="ASX_HYDROXYL"/>
    <property type="match status" value="2"/>
</dbReference>
<dbReference type="FunFam" id="2.10.25.10:FF:000143">
    <property type="entry name" value="Protein crumbs 1"/>
    <property type="match status" value="1"/>
</dbReference>
<comment type="caution">
    <text evidence="6">Lacks conserved residue(s) required for the propagation of feature annotation.</text>
</comment>
<feature type="domain" description="CUB" evidence="7">
    <location>
        <begin position="891"/>
        <end position="1004"/>
    </location>
</feature>
<feature type="domain" description="CUB" evidence="7">
    <location>
        <begin position="664"/>
        <end position="776"/>
    </location>
</feature>
<dbReference type="PROSITE" id="PS01186">
    <property type="entry name" value="EGF_2"/>
    <property type="match status" value="1"/>
</dbReference>
<feature type="domain" description="CUB" evidence="7">
    <location>
        <begin position="1357"/>
        <end position="1470"/>
    </location>
</feature>
<evidence type="ECO:0000256" key="6">
    <source>
        <dbReference type="PROSITE-ProRule" id="PRU00076"/>
    </source>
</evidence>
<feature type="domain" description="EGF-like" evidence="8">
    <location>
        <begin position="4"/>
        <end position="40"/>
    </location>
</feature>
<dbReference type="SMART" id="SM00181">
    <property type="entry name" value="EGF"/>
    <property type="match status" value="8"/>
</dbReference>
<dbReference type="FunFam" id="2.60.120.290:FF:000018">
    <property type="entry name" value="cubilin"/>
    <property type="match status" value="1"/>
</dbReference>
<protein>
    <submittedName>
        <fullName evidence="9">(spotted green pufferfish) hypothetical protein</fullName>
    </submittedName>
</protein>
<dbReference type="FunFam" id="2.10.25.10:FF:000061">
    <property type="entry name" value="Delta-like protein"/>
    <property type="match status" value="1"/>
</dbReference>
<sequence length="1550" mass="166340">QVVQKTSCSSNPCRNGGTCLNLLNSYHCLCPSNWEGPDCATDVNECQLFSGKAQGCQNGATCVNGPGSFTYGFTSASPHTHTHTHTHLYIGFHASKLASSAFPCQRLVSSHLVTLWWRSCHPVVMKIITDGLPPPCRCTCSPEWSGSLCTVRYDDCRNAAQDLCVHGTCIDADRVTPGQASYRCICESGWEASAGNPACVTDVNECDLPNKPCSSNPAVPCYNTQGSFYCGACPAGWHGNGYSCQDVDECSTNNGGCSSAPMVQCLNTMGSFHCGPCPPGYEGDGKTCTQTNICATNNGGCYPLATCSSNPGSNIPICTCPEGYIGNGYGPSGCTQTSNICQTSSPCVHGQCVVTPGYICICNSGWQGVNCEQNINECASSPCLNGGTCSDGVNGFTCSCTAQWTGPLCQTPQQVLSHGKLSALPPECGGSLTGLAGTFSFPKNPGHDDYDPQASCAWVIHTDANKILRITFPYFHLESSTNCNFDFLQVHDGDSASAYVLGKFCGQNNPPELHSSHNSLYFWFRSDHSVSGGGFTVAWQSQDPVCGGELSAAYGSISSPGYPGNYPPDRDCFWTVTVQPGLLITFAFGTLKLEDHPSCDYDFLEIRDGVLPEDPVLGKYCSTGTPPPLTTTGPTAWIHFHSDFIISDQGFHITYTTSPSDPGCGGTFTDTDGIIISPNWPNNYAHNRQCVYVIKLPAGEKVSLNFTHLSLETHSSCSFDYVEVRDGRSETDPLIGRYCGSSLPAPVLSSSNSLWIRFKSDSSVSHAGFRAVYTVACGGPLSGTGLLRSPYHPNVYPHNKNCEWVISQPEGYVVTLEFQSFDVEGGSCRYDFVEVRDGPMSSSPLLGTFCGVDLPPRLQSTQRSLYVRFSTDSSVSNYGFQAAFGSALEGCGATLNSPSGTITSPGHPSIYPHGANCTWFISVPPGHLVQLVFDSFNLEYHTDCSFDYVEVYDNGTVETGSKLGRYCGRSVPPSITSTDNQLTLLFVSDASLATEGFSASYVSINASTDCSQTFTSPTGSFSSPNYPNYYPNNRDCVFKIIVEVNMQIMLNFSSFSLEGSAPSCHFDFVELRDGGYETSPLIGKFCGSDRPPVIVSHSNRLWVKFHSDSVITYGGFTAHWDGTQTGCGGTLTTASGGFSSPNYPLPYHANAECYWKIKSSQGSQLLLSFLDFHLESSTSCTYDYLAVYDGSSDAAPQLARLCGSQQPGTVNSTGNQLYVKLRTDGSVAAGGFLASYSTKCSDVLISGRHRGVLESLNFPSDYPASSQCSWTIQATTGNTINYTFAAFQLEGPASGCFYDYVKLYNGPNQQAPLIGTFCGSQPPPANVTSSSSLTVVFRTDSSVSQSGFQMMWYQNGCGAELLGASGSFTSPGYPDRYPENRECIWYISTAAGSSVTLTIHDFDVEYHQECNFDVLEVFGGPDLSAPRLAKLCATTSSPLQVSSTGNLLTVRFKSDAYVNGRGFNASWVEVQGGCGGPVAAPSGEIHSPLYPNSYPNNVDCSWVISVEASHRVFFNFSDLDIEFHSNCSWDYVAVSKPSGTLFSSLQVVAI</sequence>
<evidence type="ECO:0000256" key="3">
    <source>
        <dbReference type="ARBA" id="ARBA00022737"/>
    </source>
</evidence>
<dbReference type="PANTHER" id="PTHR24251:SF37">
    <property type="entry name" value="CUB DOMAIN-CONTAINING PROTEIN"/>
    <property type="match status" value="1"/>
</dbReference>
<dbReference type="PANTHER" id="PTHR24251">
    <property type="entry name" value="OVOCHYMASE-RELATED"/>
    <property type="match status" value="1"/>
</dbReference>
<comment type="caution">
    <text evidence="9">The sequence shown here is derived from an EMBL/GenBank/DDBJ whole genome shotgun (WGS) entry which is preliminary data.</text>
</comment>
<dbReference type="Pfam" id="PF00008">
    <property type="entry name" value="EGF"/>
    <property type="match status" value="2"/>
</dbReference>
<evidence type="ECO:0000256" key="5">
    <source>
        <dbReference type="ARBA" id="ARBA00023180"/>
    </source>
</evidence>
<dbReference type="CDD" id="cd00054">
    <property type="entry name" value="EGF_CA"/>
    <property type="match status" value="6"/>
</dbReference>
<dbReference type="InterPro" id="IPR000152">
    <property type="entry name" value="EGF-type_Asp/Asn_hydroxyl_site"/>
</dbReference>
<dbReference type="SUPFAM" id="SSF57196">
    <property type="entry name" value="EGF/Laminin"/>
    <property type="match status" value="4"/>
</dbReference>
<dbReference type="PROSITE" id="PS50026">
    <property type="entry name" value="EGF_3"/>
    <property type="match status" value="4"/>
</dbReference>
<dbReference type="InterPro" id="IPR035914">
    <property type="entry name" value="Sperma_CUB_dom_sf"/>
</dbReference>
<feature type="domain" description="EGF-like" evidence="8">
    <location>
        <begin position="337"/>
        <end position="372"/>
    </location>
</feature>
<dbReference type="CDD" id="cd00041">
    <property type="entry name" value="CUB"/>
    <property type="match status" value="10"/>
</dbReference>
<dbReference type="Pfam" id="PF07645">
    <property type="entry name" value="EGF_CA"/>
    <property type="match status" value="2"/>
</dbReference>
<dbReference type="InterPro" id="IPR049883">
    <property type="entry name" value="NOTCH1_EGF-like"/>
</dbReference>